<accession>V2X4P1</accession>
<keyword evidence="2" id="KW-1185">Reference proteome</keyword>
<dbReference type="AlphaFoldDB" id="V2X4P1"/>
<reference evidence="1 2" key="1">
    <citation type="journal article" date="2014" name="BMC Genomics">
        <title>Genome and secretome analysis of the hemibiotrophic fungal pathogen, Moniliophthora roreri, which causes frosty pod rot disease of cacao: mechanisms of the biotrophic and necrotrophic phases.</title>
        <authorList>
            <person name="Meinhardt L.W."/>
            <person name="Costa G.G.L."/>
            <person name="Thomazella D.P.T."/>
            <person name="Teixeira P.J.P.L."/>
            <person name="Carazzolle M.F."/>
            <person name="Schuster S.C."/>
            <person name="Carlson J.E."/>
            <person name="Guiltinan M.J."/>
            <person name="Mieczkowski P."/>
            <person name="Farmer A."/>
            <person name="Ramaraj T."/>
            <person name="Crozier J."/>
            <person name="Davis R.E."/>
            <person name="Shao J."/>
            <person name="Melnick R.L."/>
            <person name="Pereira G.A.G."/>
            <person name="Bailey B.A."/>
        </authorList>
    </citation>
    <scope>NUCLEOTIDE SEQUENCE [LARGE SCALE GENOMIC DNA]</scope>
    <source>
        <strain evidence="1 2">MCA 2997</strain>
    </source>
</reference>
<evidence type="ECO:0000313" key="1">
    <source>
        <dbReference type="EMBL" id="ESK87736.1"/>
    </source>
</evidence>
<dbReference type="HOGENOM" id="CLU_2210674_0_0_1"/>
<organism evidence="1 2">
    <name type="scientific">Moniliophthora roreri (strain MCA 2997)</name>
    <name type="common">Cocoa frosty pod rot fungus</name>
    <name type="synonym">Crinipellis roreri</name>
    <dbReference type="NCBI Taxonomy" id="1381753"/>
    <lineage>
        <taxon>Eukaryota</taxon>
        <taxon>Fungi</taxon>
        <taxon>Dikarya</taxon>
        <taxon>Basidiomycota</taxon>
        <taxon>Agaricomycotina</taxon>
        <taxon>Agaricomycetes</taxon>
        <taxon>Agaricomycetidae</taxon>
        <taxon>Agaricales</taxon>
        <taxon>Marasmiineae</taxon>
        <taxon>Marasmiaceae</taxon>
        <taxon>Moniliophthora</taxon>
    </lineage>
</organism>
<dbReference type="KEGG" id="mrr:Moror_1837"/>
<comment type="caution">
    <text evidence="1">The sequence shown here is derived from an EMBL/GenBank/DDBJ whole genome shotgun (WGS) entry which is preliminary data.</text>
</comment>
<proteinExistence type="predicted"/>
<gene>
    <name evidence="1" type="ORF">Moror_1837</name>
</gene>
<dbReference type="Proteomes" id="UP000017559">
    <property type="component" value="Unassembled WGS sequence"/>
</dbReference>
<protein>
    <submittedName>
        <fullName evidence="1">Uncharacterized protein</fullName>
    </submittedName>
</protein>
<name>V2X4P1_MONRO</name>
<evidence type="ECO:0000313" key="2">
    <source>
        <dbReference type="Proteomes" id="UP000017559"/>
    </source>
</evidence>
<sequence>MAELSELMKTRVRVARIRVIHACAWEGCFKSGRIDISGEAIKLVKETIITDITTWYRLHLDDSNRSQARANDDNPVYQETLDTLFPSNKRICVLDIEKIRNGVCLAF</sequence>
<dbReference type="EMBL" id="AWSO01000748">
    <property type="protein sequence ID" value="ESK87736.1"/>
    <property type="molecule type" value="Genomic_DNA"/>
</dbReference>